<reference evidence="3 4" key="1">
    <citation type="submission" date="2018-08" db="EMBL/GenBank/DDBJ databases">
        <title>Analysis of the genomic diversity of Mexican Acinetobacter haemolyticus clinical isolates.</title>
        <authorList>
            <person name="Castro-Jaimes S."/>
            <person name="Cevallos M.A."/>
        </authorList>
    </citation>
    <scope>NUCLEOTIDE SEQUENCE [LARGE SCALE GENOMIC DNA]</scope>
    <source>
        <strain evidence="3 4">AN43</strain>
    </source>
</reference>
<gene>
    <name evidence="3" type="ORF">AhaeAN43_00500</name>
</gene>
<protein>
    <submittedName>
        <fullName evidence="3">Uncharacterized protein</fullName>
    </submittedName>
</protein>
<dbReference type="EMBL" id="CP031976">
    <property type="protein sequence ID" value="QHI11972.1"/>
    <property type="molecule type" value="Genomic_DNA"/>
</dbReference>
<evidence type="ECO:0000259" key="2">
    <source>
        <dbReference type="Pfam" id="PF20298"/>
    </source>
</evidence>
<dbReference type="InterPro" id="IPR046891">
    <property type="entry name" value="E2-ntca"/>
</dbReference>
<sequence length="265" mass="30853">MSSIELLVSALNDTPDSEIIIRSQELSYLNVLINLKRVDGKTVPYQLEIHAVKNNKVVVSELTQLLPKCCPERHINSDGTFCLSWQDDIDLSIIDIEKAAFWWQTLIGFLLKQERVHKKRQWPDQNAWAHGSAAKFQRDALSALDQVGANFKTLVFSDSIQVTYHKTNKGNGSYYKVFRNGLLWYVVWEKFQRVAILRQKCLCGSKNRKHYKSTLRNCSNQLHQKYFVDFAINYYHWKIEEANFWVDFKGKSCCGTLDECPLKEH</sequence>
<organism evidence="3 4">
    <name type="scientific">Acinetobacter haemolyticus</name>
    <dbReference type="NCBI Taxonomy" id="29430"/>
    <lineage>
        <taxon>Bacteria</taxon>
        <taxon>Pseudomonadati</taxon>
        <taxon>Pseudomonadota</taxon>
        <taxon>Gammaproteobacteria</taxon>
        <taxon>Moraxellales</taxon>
        <taxon>Moraxellaceae</taxon>
        <taxon>Acinetobacter</taxon>
    </lineage>
</organism>
<feature type="domain" description="Prokaryotic E2" evidence="2">
    <location>
        <begin position="29"/>
        <end position="123"/>
    </location>
</feature>
<accession>A0A857IFS1</accession>
<dbReference type="Pfam" id="PF20272">
    <property type="entry name" value="E2-Crich"/>
    <property type="match status" value="1"/>
</dbReference>
<dbReference type="InterPro" id="IPR046892">
    <property type="entry name" value="E2-Crich"/>
</dbReference>
<feature type="domain" description="Cysteine-rich" evidence="1">
    <location>
        <begin position="129"/>
        <end position="262"/>
    </location>
</feature>
<evidence type="ECO:0000313" key="4">
    <source>
        <dbReference type="Proteomes" id="UP000463868"/>
    </source>
</evidence>
<evidence type="ECO:0000259" key="1">
    <source>
        <dbReference type="Pfam" id="PF20272"/>
    </source>
</evidence>
<proteinExistence type="predicted"/>
<dbReference type="RefSeq" id="WP_004910181.1">
    <property type="nucleotide sequence ID" value="NZ_BBSE01000057.1"/>
</dbReference>
<dbReference type="Proteomes" id="UP000463868">
    <property type="component" value="Chromosome"/>
</dbReference>
<evidence type="ECO:0000313" key="3">
    <source>
        <dbReference type="EMBL" id="QHI11972.1"/>
    </source>
</evidence>
<dbReference type="Pfam" id="PF20298">
    <property type="entry name" value="E2-ntca"/>
    <property type="match status" value="1"/>
</dbReference>
<name>A0A857IFS1_ACIHA</name>
<dbReference type="AlphaFoldDB" id="A0A857IFS1"/>